<dbReference type="AlphaFoldDB" id="A0AAW3WV82"/>
<evidence type="ECO:0000313" key="2">
    <source>
        <dbReference type="Proteomes" id="UP000659084"/>
    </source>
</evidence>
<organism evidence="1 2">
    <name type="scientific">Serratia fonticola</name>
    <dbReference type="NCBI Taxonomy" id="47917"/>
    <lineage>
        <taxon>Bacteria</taxon>
        <taxon>Pseudomonadati</taxon>
        <taxon>Pseudomonadota</taxon>
        <taxon>Gammaproteobacteria</taxon>
        <taxon>Enterobacterales</taxon>
        <taxon>Yersiniaceae</taxon>
        <taxon>Serratia</taxon>
    </lineage>
</organism>
<protein>
    <submittedName>
        <fullName evidence="1">Uncharacterized protein</fullName>
    </submittedName>
</protein>
<evidence type="ECO:0000313" key="1">
    <source>
        <dbReference type="EMBL" id="MBC3214746.1"/>
    </source>
</evidence>
<accession>A0AAW3WV82</accession>
<gene>
    <name evidence="1" type="ORF">H8J20_21650</name>
</gene>
<dbReference type="EMBL" id="JACNYO010000028">
    <property type="protein sequence ID" value="MBC3214746.1"/>
    <property type="molecule type" value="Genomic_DNA"/>
</dbReference>
<comment type="caution">
    <text evidence="1">The sequence shown here is derived from an EMBL/GenBank/DDBJ whole genome shotgun (WGS) entry which is preliminary data.</text>
</comment>
<reference evidence="1" key="1">
    <citation type="submission" date="2020-08" db="EMBL/GenBank/DDBJ databases">
        <title>Food and environmental bacterial isolates.</title>
        <authorList>
            <person name="Richter L."/>
            <person name="Du Plessis E.M."/>
            <person name="Duvenage S."/>
            <person name="Allam M."/>
            <person name="Korsten L."/>
        </authorList>
    </citation>
    <scope>NUCLEOTIDE SEQUENCE</scope>
    <source>
        <strain evidence="1">UPMP2127</strain>
    </source>
</reference>
<proteinExistence type="predicted"/>
<dbReference type="RefSeq" id="WP_179253802.1">
    <property type="nucleotide sequence ID" value="NZ_JACBIV010000032.1"/>
</dbReference>
<name>A0AAW3WV82_SERFO</name>
<sequence length="140" mass="16686">MDEMVFYPKGQLFFEEAIHDGNQFVTRYGKQPLDVLNMQGEQYVLVSRNEAIEMIREAARKPVDEITAEIFNDQLEVMPPIDWYGKGDDQSFKLAEMHAEDVTDIYAYYRGRYFRFRDRVSMKHSEIIQRIEQEVYAKQK</sequence>
<dbReference type="Proteomes" id="UP000659084">
    <property type="component" value="Unassembled WGS sequence"/>
</dbReference>